<sequence length="386" mass="42961">MSVPSLGCRVRIWRRHWSLIDYLGTPRALGSGEPLPPSIYLMRPTAWLAQSRAFATMALSPTSTQVLARLRAYTPPPTNYYNCPLSRRAAVLIVLFPDRHGDLKVVLTMRSASMRNYAGQAALPGGKADSLEETPWDTARREAYEEIGLPLDDSKLRGFKVEHLCELPANLAKTELGVRPCVAYLSPTSTSDSSTASSGNSDSEVEDRLIPRLDPKEVAAVFTAPFHAFLRRDWSGPGPAPVQKNGKPEKWYRGSWTDWHESRWRMHNFYIPKPPPSSREIRGNAANSQPPAKSSEHGSGLPEGDDPRPEPSSLDDLTTFRVFGMTARILVDAARVAYGEEPDFEHNSHFGDEDMIGRLLKIGRLSEVRKKGEVLTKDVLRQASKM</sequence>
<reference evidence="1" key="1">
    <citation type="submission" date="2022-11" db="EMBL/GenBank/DDBJ databases">
        <title>Genome Sequence of Boeremia exigua.</title>
        <authorList>
            <person name="Buettner E."/>
        </authorList>
    </citation>
    <scope>NUCLEOTIDE SEQUENCE</scope>
    <source>
        <strain evidence="1">CU02</strain>
    </source>
</reference>
<comment type="caution">
    <text evidence="1">The sequence shown here is derived from an EMBL/GenBank/DDBJ whole genome shotgun (WGS) entry which is preliminary data.</text>
</comment>
<evidence type="ECO:0000313" key="1">
    <source>
        <dbReference type="EMBL" id="KAJ8109404.1"/>
    </source>
</evidence>
<organism evidence="1 2">
    <name type="scientific">Boeremia exigua</name>
    <dbReference type="NCBI Taxonomy" id="749465"/>
    <lineage>
        <taxon>Eukaryota</taxon>
        <taxon>Fungi</taxon>
        <taxon>Dikarya</taxon>
        <taxon>Ascomycota</taxon>
        <taxon>Pezizomycotina</taxon>
        <taxon>Dothideomycetes</taxon>
        <taxon>Pleosporomycetidae</taxon>
        <taxon>Pleosporales</taxon>
        <taxon>Pleosporineae</taxon>
        <taxon>Didymellaceae</taxon>
        <taxon>Boeremia</taxon>
    </lineage>
</organism>
<proteinExistence type="predicted"/>
<dbReference type="EMBL" id="JAPHNI010000617">
    <property type="protein sequence ID" value="KAJ8109404.1"/>
    <property type="molecule type" value="Genomic_DNA"/>
</dbReference>
<keyword evidence="2" id="KW-1185">Reference proteome</keyword>
<gene>
    <name evidence="1" type="ORF">OPT61_g7483</name>
</gene>
<evidence type="ECO:0000313" key="2">
    <source>
        <dbReference type="Proteomes" id="UP001153331"/>
    </source>
</evidence>
<name>A0ACC2I2G8_9PLEO</name>
<dbReference type="Proteomes" id="UP001153331">
    <property type="component" value="Unassembled WGS sequence"/>
</dbReference>
<accession>A0ACC2I2G8</accession>
<protein>
    <submittedName>
        <fullName evidence="1">Uncharacterized protein</fullName>
    </submittedName>
</protein>